<dbReference type="PROSITE" id="PS00687">
    <property type="entry name" value="ALDEHYDE_DEHYDR_GLU"/>
    <property type="match status" value="1"/>
</dbReference>
<name>A0A2T0YMZ7_9MICC</name>
<dbReference type="Gene3D" id="3.40.309.10">
    <property type="entry name" value="Aldehyde Dehydrogenase, Chain A, domain 2"/>
    <property type="match status" value="1"/>
</dbReference>
<evidence type="ECO:0000256" key="3">
    <source>
        <dbReference type="ARBA" id="ARBA00023027"/>
    </source>
</evidence>
<dbReference type="PANTHER" id="PTHR43570:SF16">
    <property type="entry name" value="ALDEHYDE DEHYDROGENASE TYPE III, ISOFORM Q"/>
    <property type="match status" value="1"/>
</dbReference>
<dbReference type="PANTHER" id="PTHR43570">
    <property type="entry name" value="ALDEHYDE DEHYDROGENASE"/>
    <property type="match status" value="1"/>
</dbReference>
<dbReference type="InterPro" id="IPR016162">
    <property type="entry name" value="Ald_DH_N"/>
</dbReference>
<keyword evidence="2 4" id="KW-0560">Oxidoreductase</keyword>
<dbReference type="GO" id="GO:0006081">
    <property type="term" value="P:aldehyde metabolic process"/>
    <property type="evidence" value="ECO:0007669"/>
    <property type="project" value="InterPro"/>
</dbReference>
<accession>A0A2T0YMZ7</accession>
<comment type="similarity">
    <text evidence="1 4 7">Belongs to the aldehyde dehydrogenase family.</text>
</comment>
<proteinExistence type="inferred from homology"/>
<comment type="caution">
    <text evidence="9">The sequence shown here is derived from an EMBL/GenBank/DDBJ whole genome shotgun (WGS) entry which is preliminary data.</text>
</comment>
<evidence type="ECO:0000256" key="2">
    <source>
        <dbReference type="ARBA" id="ARBA00023002"/>
    </source>
</evidence>
<evidence type="ECO:0000256" key="4">
    <source>
        <dbReference type="PIRNR" id="PIRNR036492"/>
    </source>
</evidence>
<sequence>MTPYTPAEVEGTAAKQLSTPLAAVDSCVTGTRAAFATGRTRSMQWRRDQLRGILRLLQERAPEIHAAMAADLGKNDVDSHLTEVLSVKSEVKTTLKNLTSWTRDRSTSVPFIVGSARAHVQRQPLGTVLIIGPWNYPFHLLLMPLIGALAAGNSVVLKPSELAPTVSATVAKLIPEYLDTEAVQVIEGGVEETTRLLEHRFDHIFYTGNGTVASIVMTAAAKHLTPVTLELGGKSPVWIDASADLTATAEALVWGKFSNCGQTCVAPDYLLTTPELAEPLAREIARITRRAFGSDPSRAENYGRVINERHAERLAGLLDSGRAVIGGETDTAARYIAPTVLLEVDPDSAIMQDEIFGPILPILTVADHQAAIDFINARPKPLALYAFTEHPEVREDFLRQTSSGGITFNTVMTQLAVSTLPFGGVGASGMGRYHGEYSVETFSHERGVLRKLPGFDPTRLAKAPISWGMRKILLKG</sequence>
<dbReference type="Gene3D" id="3.40.605.10">
    <property type="entry name" value="Aldehyde Dehydrogenase, Chain A, domain 1"/>
    <property type="match status" value="1"/>
</dbReference>
<dbReference type="GO" id="GO:0004029">
    <property type="term" value="F:aldehyde dehydrogenase (NAD+) activity"/>
    <property type="evidence" value="ECO:0007669"/>
    <property type="project" value="TreeGrafter"/>
</dbReference>
<dbReference type="FunFam" id="3.40.605.10:FF:000004">
    <property type="entry name" value="Aldehyde dehydrogenase"/>
    <property type="match status" value="1"/>
</dbReference>
<dbReference type="InterPro" id="IPR015590">
    <property type="entry name" value="Aldehyde_DH_dom"/>
</dbReference>
<dbReference type="InterPro" id="IPR016161">
    <property type="entry name" value="Ald_DH/histidinol_DH"/>
</dbReference>
<dbReference type="Pfam" id="PF00171">
    <property type="entry name" value="Aldedh"/>
    <property type="match status" value="1"/>
</dbReference>
<keyword evidence="10" id="KW-1185">Reference proteome</keyword>
<dbReference type="FunFam" id="3.40.309.10:FF:000003">
    <property type="entry name" value="Aldehyde dehydrogenase"/>
    <property type="match status" value="1"/>
</dbReference>
<evidence type="ECO:0000256" key="6">
    <source>
        <dbReference type="PROSITE-ProRule" id="PRU10007"/>
    </source>
</evidence>
<keyword evidence="3" id="KW-0520">NAD</keyword>
<organism evidence="9 10">
    <name type="scientific">Nesterenkonia sandarakina</name>
    <dbReference type="NCBI Taxonomy" id="272918"/>
    <lineage>
        <taxon>Bacteria</taxon>
        <taxon>Bacillati</taxon>
        <taxon>Actinomycetota</taxon>
        <taxon>Actinomycetes</taxon>
        <taxon>Micrococcales</taxon>
        <taxon>Micrococcaceae</taxon>
        <taxon>Nesterenkonia</taxon>
    </lineage>
</organism>
<evidence type="ECO:0000259" key="8">
    <source>
        <dbReference type="Pfam" id="PF00171"/>
    </source>
</evidence>
<evidence type="ECO:0000256" key="7">
    <source>
        <dbReference type="RuleBase" id="RU003345"/>
    </source>
</evidence>
<feature type="active site" evidence="5">
    <location>
        <position position="264"/>
    </location>
</feature>
<dbReference type="InterPro" id="IPR016163">
    <property type="entry name" value="Ald_DH_C"/>
</dbReference>
<evidence type="ECO:0000256" key="1">
    <source>
        <dbReference type="ARBA" id="ARBA00009986"/>
    </source>
</evidence>
<dbReference type="PROSITE" id="PS00070">
    <property type="entry name" value="ALDEHYDE_DEHYDR_CYS"/>
    <property type="match status" value="1"/>
</dbReference>
<feature type="domain" description="Aldehyde dehydrogenase" evidence="8">
    <location>
        <begin position="22"/>
        <end position="444"/>
    </location>
</feature>
<dbReference type="OrthoDB" id="6882680at2"/>
<dbReference type="InterPro" id="IPR029510">
    <property type="entry name" value="Ald_DH_CS_GLU"/>
</dbReference>
<dbReference type="Proteomes" id="UP000238217">
    <property type="component" value="Unassembled WGS sequence"/>
</dbReference>
<dbReference type="EMBL" id="PVTY01000006">
    <property type="protein sequence ID" value="PRZ16696.1"/>
    <property type="molecule type" value="Genomic_DNA"/>
</dbReference>
<dbReference type="RefSeq" id="WP_106122568.1">
    <property type="nucleotide sequence ID" value="NZ_PVTY01000006.1"/>
</dbReference>
<dbReference type="InterPro" id="IPR012394">
    <property type="entry name" value="Aldehyde_DH_NAD(P)"/>
</dbReference>
<evidence type="ECO:0000313" key="9">
    <source>
        <dbReference type="EMBL" id="PRZ16696.1"/>
    </source>
</evidence>
<feature type="active site" evidence="5 6">
    <location>
        <position position="230"/>
    </location>
</feature>
<dbReference type="PIRSF" id="PIRSF036492">
    <property type="entry name" value="ALDH"/>
    <property type="match status" value="1"/>
</dbReference>
<evidence type="ECO:0000313" key="10">
    <source>
        <dbReference type="Proteomes" id="UP000238217"/>
    </source>
</evidence>
<dbReference type="InterPro" id="IPR016160">
    <property type="entry name" value="Ald_DH_CS_CYS"/>
</dbReference>
<dbReference type="SUPFAM" id="SSF53720">
    <property type="entry name" value="ALDH-like"/>
    <property type="match status" value="1"/>
</dbReference>
<dbReference type="AlphaFoldDB" id="A0A2T0YMZ7"/>
<dbReference type="CDD" id="cd07087">
    <property type="entry name" value="ALDH_F3-13-14_CALDH-like"/>
    <property type="match status" value="1"/>
</dbReference>
<protein>
    <recommendedName>
        <fullName evidence="4">Aldehyde dehydrogenase</fullName>
    </recommendedName>
</protein>
<reference evidence="9 10" key="1">
    <citation type="submission" date="2018-03" db="EMBL/GenBank/DDBJ databases">
        <title>Comparative analysis of microorganisms from saline springs in Andes Mountain Range, Colombia.</title>
        <authorList>
            <person name="Rubin E."/>
        </authorList>
    </citation>
    <scope>NUCLEOTIDE SEQUENCE [LARGE SCALE GENOMIC DNA]</scope>
    <source>
        <strain evidence="9 10">CG 35</strain>
    </source>
</reference>
<evidence type="ECO:0000256" key="5">
    <source>
        <dbReference type="PIRSR" id="PIRSR036492-1"/>
    </source>
</evidence>
<dbReference type="GO" id="GO:0005737">
    <property type="term" value="C:cytoplasm"/>
    <property type="evidence" value="ECO:0007669"/>
    <property type="project" value="TreeGrafter"/>
</dbReference>
<gene>
    <name evidence="9" type="ORF">BCL67_10616</name>
</gene>